<sequence length="265" mass="28113">MRISAIATGFVLAIATAFVAKADDMSVRRAWDDALNQQCPGEHLTWLAPADLRDALDDYKQQASPQDRRAMDAAEFKRCRDVMAGASCDNQADLVLAQARGDLASIAAMTCAEFAHCDAQSQCVPASFQAPSDTSSAPRSSETAGLSETQWKVVLARGSRGDAGALDTLVAIRAGTDGDRAESIDGAISDALLTNPKEVLSLLSTHRELPPASWYCEDRAIEPDEADVARWTNAAVTSLSHVSDPALAPIRSACLSSLRQTAAAH</sequence>
<reference evidence="2" key="1">
    <citation type="submission" date="2020-10" db="EMBL/GenBank/DDBJ databases">
        <title>Whole-genome sequence of Luteibacter sp. EIF3.</title>
        <authorList>
            <person name="Friedrich I."/>
            <person name="Hertel R."/>
            <person name="Daniel R."/>
        </authorList>
    </citation>
    <scope>NUCLEOTIDE SEQUENCE</scope>
    <source>
        <strain evidence="2">EIF3</strain>
    </source>
</reference>
<evidence type="ECO:0000313" key="3">
    <source>
        <dbReference type="Proteomes" id="UP001056681"/>
    </source>
</evidence>
<keyword evidence="3" id="KW-1185">Reference proteome</keyword>
<dbReference type="RefSeq" id="WP_250339646.1">
    <property type="nucleotide sequence ID" value="NZ_CP063231.1"/>
</dbReference>
<gene>
    <name evidence="2" type="ORF">IM816_02430</name>
</gene>
<accession>A0ABY4T500</accession>
<feature type="chain" id="PRO_5047115207" description="Secreted protein" evidence="1">
    <location>
        <begin position="23"/>
        <end position="265"/>
    </location>
</feature>
<name>A0ABY4T500_9GAMM</name>
<evidence type="ECO:0000256" key="1">
    <source>
        <dbReference type="SAM" id="SignalP"/>
    </source>
</evidence>
<organism evidence="2 3">
    <name type="scientific">Luteibacter flocculans</name>
    <dbReference type="NCBI Taxonomy" id="2780091"/>
    <lineage>
        <taxon>Bacteria</taxon>
        <taxon>Pseudomonadati</taxon>
        <taxon>Pseudomonadota</taxon>
        <taxon>Gammaproteobacteria</taxon>
        <taxon>Lysobacterales</taxon>
        <taxon>Rhodanobacteraceae</taxon>
        <taxon>Luteibacter</taxon>
    </lineage>
</organism>
<feature type="signal peptide" evidence="1">
    <location>
        <begin position="1"/>
        <end position="22"/>
    </location>
</feature>
<keyword evidence="1" id="KW-0732">Signal</keyword>
<protein>
    <recommendedName>
        <fullName evidence="4">Secreted protein</fullName>
    </recommendedName>
</protein>
<evidence type="ECO:0000313" key="2">
    <source>
        <dbReference type="EMBL" id="URL58993.1"/>
    </source>
</evidence>
<dbReference type="Proteomes" id="UP001056681">
    <property type="component" value="Chromosome"/>
</dbReference>
<dbReference type="EMBL" id="CP063231">
    <property type="protein sequence ID" value="URL58993.1"/>
    <property type="molecule type" value="Genomic_DNA"/>
</dbReference>
<evidence type="ECO:0008006" key="4">
    <source>
        <dbReference type="Google" id="ProtNLM"/>
    </source>
</evidence>
<proteinExistence type="predicted"/>